<feature type="region of interest" description="Disordered" evidence="2">
    <location>
        <begin position="89"/>
        <end position="108"/>
    </location>
</feature>
<feature type="coiled-coil region" evidence="1">
    <location>
        <begin position="2"/>
        <end position="29"/>
    </location>
</feature>
<comment type="caution">
    <text evidence="3">The sequence shown here is derived from an EMBL/GenBank/DDBJ whole genome shotgun (WGS) entry which is preliminary data.</text>
</comment>
<dbReference type="Pfam" id="PF17261">
    <property type="entry name" value="DUF5327"/>
    <property type="match status" value="1"/>
</dbReference>
<name>A0A494ZY46_9BACI</name>
<dbReference type="OrthoDB" id="2692029at2"/>
<reference evidence="3 4" key="1">
    <citation type="journal article" date="2016" name="Int. J. Syst. Evol. Microbiol.">
        <title>Oceanobacillus halophilus sp. nov., a novel moderately halophilic bacterium from a hypersaline lake.</title>
        <authorList>
            <person name="Amoozegar M.A."/>
            <person name="Bagheri M."/>
            <person name="Makhdoumi A."/>
            <person name="Nikou M.M."/>
            <person name="Fazeli S.A.S."/>
            <person name="Schumann P."/>
            <person name="Sproer C."/>
            <person name="Sanchez-Porro C."/>
            <person name="Ventosa A."/>
        </authorList>
    </citation>
    <scope>NUCLEOTIDE SEQUENCE [LARGE SCALE GENOMIC DNA]</scope>
    <source>
        <strain evidence="3 4">DSM 23996</strain>
    </source>
</reference>
<proteinExistence type="predicted"/>
<dbReference type="Proteomes" id="UP000269301">
    <property type="component" value="Unassembled WGS sequence"/>
</dbReference>
<dbReference type="EMBL" id="RBZP01000012">
    <property type="protein sequence ID" value="RKQ31529.1"/>
    <property type="molecule type" value="Genomic_DNA"/>
</dbReference>
<dbReference type="RefSeq" id="WP_121204959.1">
    <property type="nucleotide sequence ID" value="NZ_RBZP01000012.1"/>
</dbReference>
<evidence type="ECO:0000313" key="3">
    <source>
        <dbReference type="EMBL" id="RKQ31529.1"/>
    </source>
</evidence>
<accession>A0A494ZY46</accession>
<dbReference type="InterPro" id="IPR035218">
    <property type="entry name" value="DUF5327"/>
</dbReference>
<keyword evidence="4" id="KW-1185">Reference proteome</keyword>
<evidence type="ECO:0008006" key="5">
    <source>
        <dbReference type="Google" id="ProtNLM"/>
    </source>
</evidence>
<sequence>MAVSNETILKKMMNELNQAKENEHSQEKMVKHIANVKLLCDLFLEEDPEKETIKEAVKSQTKRDEFSQAELKAMIGDQAVIKNIQEEQTKKKQIIDHEEANGSSIFDF</sequence>
<evidence type="ECO:0000313" key="4">
    <source>
        <dbReference type="Proteomes" id="UP000269301"/>
    </source>
</evidence>
<dbReference type="AlphaFoldDB" id="A0A494ZY46"/>
<feature type="compositionally biased region" description="Basic and acidic residues" evidence="2">
    <location>
        <begin position="89"/>
        <end position="100"/>
    </location>
</feature>
<evidence type="ECO:0000256" key="1">
    <source>
        <dbReference type="SAM" id="Coils"/>
    </source>
</evidence>
<gene>
    <name evidence="3" type="ORF">D8M06_13635</name>
</gene>
<evidence type="ECO:0000256" key="2">
    <source>
        <dbReference type="SAM" id="MobiDB-lite"/>
    </source>
</evidence>
<keyword evidence="1" id="KW-0175">Coiled coil</keyword>
<organism evidence="3 4">
    <name type="scientific">Oceanobacillus halophilus</name>
    <dbReference type="NCBI Taxonomy" id="930130"/>
    <lineage>
        <taxon>Bacteria</taxon>
        <taxon>Bacillati</taxon>
        <taxon>Bacillota</taxon>
        <taxon>Bacilli</taxon>
        <taxon>Bacillales</taxon>
        <taxon>Bacillaceae</taxon>
        <taxon>Oceanobacillus</taxon>
    </lineage>
</organism>
<protein>
    <recommendedName>
        <fullName evidence="5">YwdI family protein</fullName>
    </recommendedName>
</protein>